<dbReference type="AlphaFoldDB" id="A0A1S1R855"/>
<dbReference type="OrthoDB" id="529448at2"/>
<protein>
    <submittedName>
        <fullName evidence="2">Uncharacterized protein</fullName>
    </submittedName>
</protein>
<accession>A0A1S1R855</accession>
<gene>
    <name evidence="2" type="ORF">CC117_12555</name>
</gene>
<name>A0A1S1R855_9ACTN</name>
<evidence type="ECO:0000313" key="3">
    <source>
        <dbReference type="Proteomes" id="UP000179627"/>
    </source>
</evidence>
<keyword evidence="1" id="KW-0812">Transmembrane</keyword>
<evidence type="ECO:0000313" key="2">
    <source>
        <dbReference type="EMBL" id="OHV42380.1"/>
    </source>
</evidence>
<keyword evidence="3" id="KW-1185">Reference proteome</keyword>
<evidence type="ECO:0000256" key="1">
    <source>
        <dbReference type="SAM" id="Phobius"/>
    </source>
</evidence>
<dbReference type="Proteomes" id="UP000179627">
    <property type="component" value="Unassembled WGS sequence"/>
</dbReference>
<reference evidence="3" key="1">
    <citation type="submission" date="2016-07" db="EMBL/GenBank/DDBJ databases">
        <title>Sequence Frankia sp. strain CcI1.17.</title>
        <authorList>
            <person name="Ghodhbane-Gtari F."/>
            <person name="Swanson E."/>
            <person name="Gueddou A."/>
            <person name="Morris K."/>
            <person name="Hezbri K."/>
            <person name="Ktari A."/>
            <person name="Nouioui I."/>
            <person name="Abebe-Akele F."/>
            <person name="Simpson S."/>
            <person name="Thomas K."/>
            <person name="Gtari M."/>
            <person name="Tisa L.S."/>
            <person name="Hurst S."/>
        </authorList>
    </citation>
    <scope>NUCLEOTIDE SEQUENCE [LARGE SCALE GENOMIC DNA]</scope>
    <source>
        <strain evidence="3">Cc1.17</strain>
    </source>
</reference>
<proteinExistence type="predicted"/>
<dbReference type="EMBL" id="MBLM01000047">
    <property type="protein sequence ID" value="OHV42380.1"/>
    <property type="molecule type" value="Genomic_DNA"/>
</dbReference>
<sequence length="314" mass="34631">MLGAFWQAVGGKLAERAAAVSIPALIFWLGGLATWTFGQGGVHALSTPSRWLDQQTAPTQLAVILVVLLTVGASGVIVSQLATPALRLLEGYWPGWTEPVRRRLIQRLVTRAARDSAAWQTVYAHVHPPATPTSKEVADYTRLERRLRRCPSPATPGYFLPTAIGNILRAAERRPLNKYGLDTVVLWPRLWPALPDNARADIRAARMSLDSATCVAIWGILFCVFAPFSILAVPLGIAVATVTIVFVVPARAQVFGDLLEAAYDQHRTLLYTQLRWPLPANPHEEREHGQRLTTYLWRGSDDTTPAFTHPRDPA</sequence>
<keyword evidence="1" id="KW-1133">Transmembrane helix</keyword>
<comment type="caution">
    <text evidence="2">The sequence shown here is derived from an EMBL/GenBank/DDBJ whole genome shotgun (WGS) entry which is preliminary data.</text>
</comment>
<dbReference type="RefSeq" id="WP_071083028.1">
    <property type="nucleotide sequence ID" value="NZ_MBLM01000047.1"/>
</dbReference>
<feature type="transmembrane region" description="Helical" evidence="1">
    <location>
        <begin position="17"/>
        <end position="37"/>
    </location>
</feature>
<organism evidence="2 3">
    <name type="scientific">Parafrankia colletiae</name>
    <dbReference type="NCBI Taxonomy" id="573497"/>
    <lineage>
        <taxon>Bacteria</taxon>
        <taxon>Bacillati</taxon>
        <taxon>Actinomycetota</taxon>
        <taxon>Actinomycetes</taxon>
        <taxon>Frankiales</taxon>
        <taxon>Frankiaceae</taxon>
        <taxon>Parafrankia</taxon>
    </lineage>
</organism>
<feature type="transmembrane region" description="Helical" evidence="1">
    <location>
        <begin position="57"/>
        <end position="78"/>
    </location>
</feature>
<keyword evidence="1" id="KW-0472">Membrane</keyword>
<feature type="transmembrane region" description="Helical" evidence="1">
    <location>
        <begin position="215"/>
        <end position="248"/>
    </location>
</feature>